<evidence type="ECO:0000313" key="3">
    <source>
        <dbReference type="Proteomes" id="UP000075502"/>
    </source>
</evidence>
<feature type="compositionally biased region" description="Basic and acidic residues" evidence="1">
    <location>
        <begin position="1"/>
        <end position="13"/>
    </location>
</feature>
<evidence type="ECO:0000313" key="2">
    <source>
        <dbReference type="EMBL" id="KYG05350.1"/>
    </source>
</evidence>
<dbReference type="Proteomes" id="UP000075502">
    <property type="component" value="Unassembled WGS sequence"/>
</dbReference>
<dbReference type="AlphaFoldDB" id="A0A150TL01"/>
<accession>A0A150TL01</accession>
<sequence length="323" mass="34601">MMLAFDLDRDDAPQQRGPAPADGPGCFGEAADYRAQRILYAARGWIAEQDGITTDGRSLILLHAQRTPPERREALVRCFERVLLHAPRPELPALAASLRQAGLSVDEGLSVMGAPAGEVRAAVQGLGRFRSFPAGLRLSRVSPDDDDATIRSIQELQAESGHAPLPGWTLRGAQGRSVTLALRDGRGALIGCTTLCVLTRPEAVEDGGPRALSQLGLLGAPPLWISDVGEAPSWTGMPICTCLREEYRGRGLGAPLQAAALREGHDRFGIRWFYALVRAGDEIAKRMNARCGLAPHRAEGFLVATAGPAERARRPAEARRASG</sequence>
<protein>
    <recommendedName>
        <fullName evidence="4">N-acetyltransferase domain-containing protein</fullName>
    </recommendedName>
</protein>
<reference evidence="2 3" key="1">
    <citation type="submission" date="2014-02" db="EMBL/GenBank/DDBJ databases">
        <title>The small core and large imbalanced accessory genome model reveals a collaborative survival strategy of Sorangium cellulosum strains in nature.</title>
        <authorList>
            <person name="Han K."/>
            <person name="Peng R."/>
            <person name="Blom J."/>
            <person name="Li Y.-Z."/>
        </authorList>
    </citation>
    <scope>NUCLEOTIDE SEQUENCE [LARGE SCALE GENOMIC DNA]</scope>
    <source>
        <strain evidence="2 3">So0007-03</strain>
    </source>
</reference>
<dbReference type="InterPro" id="IPR016181">
    <property type="entry name" value="Acyl_CoA_acyltransferase"/>
</dbReference>
<dbReference type="EMBL" id="JEME01002071">
    <property type="protein sequence ID" value="KYG05350.1"/>
    <property type="molecule type" value="Genomic_DNA"/>
</dbReference>
<evidence type="ECO:0000256" key="1">
    <source>
        <dbReference type="SAM" id="MobiDB-lite"/>
    </source>
</evidence>
<organism evidence="2 3">
    <name type="scientific">Sorangium cellulosum</name>
    <name type="common">Polyangium cellulosum</name>
    <dbReference type="NCBI Taxonomy" id="56"/>
    <lineage>
        <taxon>Bacteria</taxon>
        <taxon>Pseudomonadati</taxon>
        <taxon>Myxococcota</taxon>
        <taxon>Polyangia</taxon>
        <taxon>Polyangiales</taxon>
        <taxon>Polyangiaceae</taxon>
        <taxon>Sorangium</taxon>
    </lineage>
</organism>
<name>A0A150TL01_SORCE</name>
<dbReference type="SUPFAM" id="SSF55729">
    <property type="entry name" value="Acyl-CoA N-acyltransferases (Nat)"/>
    <property type="match status" value="1"/>
</dbReference>
<dbReference type="Gene3D" id="3.40.630.30">
    <property type="match status" value="1"/>
</dbReference>
<evidence type="ECO:0008006" key="4">
    <source>
        <dbReference type="Google" id="ProtNLM"/>
    </source>
</evidence>
<proteinExistence type="predicted"/>
<comment type="caution">
    <text evidence="2">The sequence shown here is derived from an EMBL/GenBank/DDBJ whole genome shotgun (WGS) entry which is preliminary data.</text>
</comment>
<gene>
    <name evidence="2" type="ORF">BE21_41250</name>
</gene>
<feature type="region of interest" description="Disordered" evidence="1">
    <location>
        <begin position="1"/>
        <end position="25"/>
    </location>
</feature>